<dbReference type="KEGG" id="mhl:MHLP_01330"/>
<organism evidence="2 3">
    <name type="scientific">Mycoplasma haematolamae (strain Purdue)</name>
    <dbReference type="NCBI Taxonomy" id="1212765"/>
    <lineage>
        <taxon>Bacteria</taxon>
        <taxon>Bacillati</taxon>
        <taxon>Mycoplasmatota</taxon>
        <taxon>Mollicutes</taxon>
        <taxon>Mycoplasmataceae</taxon>
        <taxon>Mycoplasma</taxon>
    </lineage>
</organism>
<feature type="region of interest" description="Disordered" evidence="1">
    <location>
        <begin position="129"/>
        <end position="151"/>
    </location>
</feature>
<dbReference type="PATRIC" id="fig|1212765.3.peg.297"/>
<keyword evidence="3" id="KW-1185">Reference proteome</keyword>
<dbReference type="AlphaFoldDB" id="I7CF04"/>
<name>I7CF04_MYCHA</name>
<proteinExistence type="predicted"/>
<reference evidence="3" key="2">
    <citation type="submission" date="2012-07" db="EMBL/GenBank/DDBJ databases">
        <title>Complete genome sequence of 'Candidatus Mycoplasma haemolamae'.</title>
        <authorList>
            <person name="Guimaraes A.M.S."/>
            <person name="Toth B."/>
            <person name="Santos A.P."/>
            <person name="Nascimento N.C."/>
            <person name="Sojka J.E."/>
            <person name="Messick J.B."/>
        </authorList>
    </citation>
    <scope>NUCLEOTIDE SEQUENCE [LARGE SCALE GENOMIC DNA]</scope>
    <source>
        <strain evidence="3">Purdue</strain>
    </source>
</reference>
<evidence type="ECO:0000313" key="3">
    <source>
        <dbReference type="Proteomes" id="UP000006502"/>
    </source>
</evidence>
<gene>
    <name evidence="2" type="ordered locus">MHLP_01330</name>
</gene>
<dbReference type="EMBL" id="CP003731">
    <property type="protein sequence ID" value="AFO51846.1"/>
    <property type="molecule type" value="Genomic_DNA"/>
</dbReference>
<evidence type="ECO:0000256" key="1">
    <source>
        <dbReference type="SAM" id="MobiDB-lite"/>
    </source>
</evidence>
<reference evidence="2 3" key="1">
    <citation type="journal article" date="2012" name="J. Bacteriol.">
        <title>Genome Sequence of "Candidatus Mycoplasma haemolamae" Strain Purdue, a Red Blood Cell Pathogen of Alpacas (Vicugna pacos) and Llamas (Lama glama).</title>
        <authorList>
            <person name="Guimaraes A.M."/>
            <person name="Toth B."/>
            <person name="Santos A.P."/>
            <person name="do Nascimento N.C."/>
            <person name="Kritchevsky J.E."/>
            <person name="Messick J.B."/>
        </authorList>
    </citation>
    <scope>NUCLEOTIDE SEQUENCE [LARGE SCALE GENOMIC DNA]</scope>
    <source>
        <strain evidence="2 3">Purdue</strain>
    </source>
</reference>
<dbReference type="HOGENOM" id="CLU_139119_1_0_14"/>
<dbReference type="STRING" id="1212765.MHLP_01330"/>
<accession>I7CF04</accession>
<evidence type="ECO:0000313" key="2">
    <source>
        <dbReference type="EMBL" id="AFO51846.1"/>
    </source>
</evidence>
<sequence length="151" mass="16098">MFKEIALGVAGLGTAGGVGTLSVCFGRPILESAGLIAPLDLKGWDITYKISGGNDESSQEITCKGQPNKYSSLKLEVVSGLELKTKITCENKEQSQDLKAQPLITSEISCKQESETRNLVKCSLSESFSSQGKQLKISKDSGNPESIILSL</sequence>
<protein>
    <submittedName>
        <fullName evidence="2">Uncharacterized protein</fullName>
    </submittedName>
</protein>
<dbReference type="Proteomes" id="UP000006502">
    <property type="component" value="Chromosome"/>
</dbReference>